<accession>A0A1V9ZEV7</accession>
<keyword evidence="3" id="KW-1185">Reference proteome</keyword>
<organism evidence="2 3">
    <name type="scientific">Achlya hypogyna</name>
    <name type="common">Oomycete</name>
    <name type="synonym">Protoachlya hypogyna</name>
    <dbReference type="NCBI Taxonomy" id="1202772"/>
    <lineage>
        <taxon>Eukaryota</taxon>
        <taxon>Sar</taxon>
        <taxon>Stramenopiles</taxon>
        <taxon>Oomycota</taxon>
        <taxon>Saprolegniomycetes</taxon>
        <taxon>Saprolegniales</taxon>
        <taxon>Achlyaceae</taxon>
        <taxon>Achlya</taxon>
    </lineage>
</organism>
<dbReference type="InterPro" id="IPR011009">
    <property type="entry name" value="Kinase-like_dom_sf"/>
</dbReference>
<dbReference type="GO" id="GO:0005634">
    <property type="term" value="C:nucleus"/>
    <property type="evidence" value="ECO:0007669"/>
    <property type="project" value="TreeGrafter"/>
</dbReference>
<dbReference type="PANTHER" id="PTHR44167:SF24">
    <property type="entry name" value="SERINE_THREONINE-PROTEIN KINASE CHK2"/>
    <property type="match status" value="1"/>
</dbReference>
<dbReference type="Gene3D" id="1.10.510.10">
    <property type="entry name" value="Transferase(Phosphotransferase) domain 1"/>
    <property type="match status" value="1"/>
</dbReference>
<dbReference type="Gene3D" id="3.30.200.20">
    <property type="entry name" value="Phosphorylase Kinase, domain 1"/>
    <property type="match status" value="1"/>
</dbReference>
<evidence type="ECO:0000259" key="1">
    <source>
        <dbReference type="PROSITE" id="PS50011"/>
    </source>
</evidence>
<evidence type="ECO:0000313" key="2">
    <source>
        <dbReference type="EMBL" id="OQR96529.1"/>
    </source>
</evidence>
<dbReference type="PROSITE" id="PS50011">
    <property type="entry name" value="PROTEIN_KINASE_DOM"/>
    <property type="match status" value="1"/>
</dbReference>
<dbReference type="GO" id="GO:0044773">
    <property type="term" value="P:mitotic DNA damage checkpoint signaling"/>
    <property type="evidence" value="ECO:0007669"/>
    <property type="project" value="TreeGrafter"/>
</dbReference>
<comment type="caution">
    <text evidence="2">The sequence shown here is derived from an EMBL/GenBank/DDBJ whole genome shotgun (WGS) entry which is preliminary data.</text>
</comment>
<protein>
    <recommendedName>
        <fullName evidence="1">Protein kinase domain-containing protein</fullName>
    </recommendedName>
</protein>
<dbReference type="GO" id="GO:0004674">
    <property type="term" value="F:protein serine/threonine kinase activity"/>
    <property type="evidence" value="ECO:0007669"/>
    <property type="project" value="TreeGrafter"/>
</dbReference>
<dbReference type="SMART" id="SM00220">
    <property type="entry name" value="S_TKc"/>
    <property type="match status" value="1"/>
</dbReference>
<dbReference type="EMBL" id="JNBR01000141">
    <property type="protein sequence ID" value="OQR96529.1"/>
    <property type="molecule type" value="Genomic_DNA"/>
</dbReference>
<dbReference type="SUPFAM" id="SSF56112">
    <property type="entry name" value="Protein kinase-like (PK-like)"/>
    <property type="match status" value="1"/>
</dbReference>
<dbReference type="Pfam" id="PF00069">
    <property type="entry name" value="Pkinase"/>
    <property type="match status" value="1"/>
</dbReference>
<sequence>MASPSPTAPMNLSMLVFRAINHHSKCREKSKLRYMPVHHSGPGCAKPCVIHMPDIVLPLDHRGAALALRDYRSDAQAIIGRCRCGYVCNAIYFHFADHGDKKRAAALKVMSKELVKLERDDIDSEMRIMVQLQSFGFDAPRASRHIVRWETAECPRNYYILTEYVANGSLSSYMHKVHERAAKDLLAAYPNLSSKDLGKAIGYWMLFHVALPIFGSILKGLVFLHTQDVCHLDIDPFNVAIRQDREAVFIDFGSSQLLDGRMLVGAGRHTPAIKAKVTYRSPELKSNARARTNYINFVARNHGNMSLRDEYDQIPQGFDGRASDLYSTGVMGFEILLYGFQFDGFLGNNFVSSASNPMWHSAVLAHHEGSCAGLTCVFCLHGIQLPSFAWDLLVQIIGKDPRQRGTSLDAARRWEAGLADLRKTPPVVPDLCHPNAYARLAAHLAPSA</sequence>
<gene>
    <name evidence="2" type="ORF">ACHHYP_15422</name>
</gene>
<name>A0A1V9ZEV7_ACHHY</name>
<proteinExistence type="predicted"/>
<dbReference type="PANTHER" id="PTHR44167">
    <property type="entry name" value="OVARIAN-SPECIFIC SERINE/THREONINE-PROTEIN KINASE LOK-RELATED"/>
    <property type="match status" value="1"/>
</dbReference>
<dbReference type="GO" id="GO:0005524">
    <property type="term" value="F:ATP binding"/>
    <property type="evidence" value="ECO:0007669"/>
    <property type="project" value="InterPro"/>
</dbReference>
<dbReference type="OrthoDB" id="4062651at2759"/>
<reference evidence="2 3" key="1">
    <citation type="journal article" date="2014" name="Genome Biol. Evol.">
        <title>The secreted proteins of Achlya hypogyna and Thraustotheca clavata identify the ancestral oomycete secretome and reveal gene acquisitions by horizontal gene transfer.</title>
        <authorList>
            <person name="Misner I."/>
            <person name="Blouin N."/>
            <person name="Leonard G."/>
            <person name="Richards T.A."/>
            <person name="Lane C.E."/>
        </authorList>
    </citation>
    <scope>NUCLEOTIDE SEQUENCE [LARGE SCALE GENOMIC DNA]</scope>
    <source>
        <strain evidence="2 3">ATCC 48635</strain>
    </source>
</reference>
<feature type="domain" description="Protein kinase" evidence="1">
    <location>
        <begin position="73"/>
        <end position="418"/>
    </location>
</feature>
<dbReference type="AlphaFoldDB" id="A0A1V9ZEV7"/>
<dbReference type="Proteomes" id="UP000243579">
    <property type="component" value="Unassembled WGS sequence"/>
</dbReference>
<dbReference type="InterPro" id="IPR000719">
    <property type="entry name" value="Prot_kinase_dom"/>
</dbReference>
<evidence type="ECO:0000313" key="3">
    <source>
        <dbReference type="Proteomes" id="UP000243579"/>
    </source>
</evidence>